<feature type="non-terminal residue" evidence="3">
    <location>
        <position position="1"/>
    </location>
</feature>
<dbReference type="EMBL" id="DYXR01000283">
    <property type="protein sequence ID" value="HJE78150.1"/>
    <property type="molecule type" value="Genomic_DNA"/>
</dbReference>
<comment type="caution">
    <text evidence="3">The sequence shown here is derived from an EMBL/GenBank/DDBJ whole genome shotgun (WGS) entry which is preliminary data.</text>
</comment>
<dbReference type="PANTHER" id="PTHR43217">
    <property type="entry name" value="SUCCINATE SEMIALDEHYDE DEHYDROGENASE [NAD(P)+] SAD"/>
    <property type="match status" value="1"/>
</dbReference>
<dbReference type="Pfam" id="PF00171">
    <property type="entry name" value="Aldedh"/>
    <property type="match status" value="1"/>
</dbReference>
<dbReference type="InterPro" id="IPR047110">
    <property type="entry name" value="GABD/Sad-like"/>
</dbReference>
<dbReference type="Proteomes" id="UP000743760">
    <property type="component" value="Unassembled WGS sequence"/>
</dbReference>
<reference evidence="3" key="1">
    <citation type="journal article" date="2021" name="PeerJ">
        <title>Extensive microbial diversity within the chicken gut microbiome revealed by metagenomics and culture.</title>
        <authorList>
            <person name="Gilroy R."/>
            <person name="Ravi A."/>
            <person name="Getino M."/>
            <person name="Pursley I."/>
            <person name="Horton D.L."/>
            <person name="Alikhan N.F."/>
            <person name="Baker D."/>
            <person name="Gharbi K."/>
            <person name="Hall N."/>
            <person name="Watson M."/>
            <person name="Adriaenssens E.M."/>
            <person name="Foster-Nyarko E."/>
            <person name="Jarju S."/>
            <person name="Secka A."/>
            <person name="Antonio M."/>
            <person name="Oren A."/>
            <person name="Chaudhuri R.R."/>
            <person name="La Ragione R."/>
            <person name="Hildebrand F."/>
            <person name="Pallen M.J."/>
        </authorList>
    </citation>
    <scope>NUCLEOTIDE SEQUENCE</scope>
    <source>
        <strain evidence="3">CHK139-4039</strain>
    </source>
</reference>
<evidence type="ECO:0000256" key="1">
    <source>
        <dbReference type="ARBA" id="ARBA00023002"/>
    </source>
</evidence>
<dbReference type="Gene3D" id="3.40.605.10">
    <property type="entry name" value="Aldehyde Dehydrogenase, Chain A, domain 1"/>
    <property type="match status" value="1"/>
</dbReference>
<organism evidence="3 4">
    <name type="scientific">Brevibacterium epidermidis</name>
    <dbReference type="NCBI Taxonomy" id="1698"/>
    <lineage>
        <taxon>Bacteria</taxon>
        <taxon>Bacillati</taxon>
        <taxon>Actinomycetota</taxon>
        <taxon>Actinomycetes</taxon>
        <taxon>Micrococcales</taxon>
        <taxon>Brevibacteriaceae</taxon>
        <taxon>Brevibacterium</taxon>
    </lineage>
</organism>
<accession>A0A9D2UN85</accession>
<dbReference type="InterPro" id="IPR016162">
    <property type="entry name" value="Ald_DH_N"/>
</dbReference>
<dbReference type="InterPro" id="IPR016161">
    <property type="entry name" value="Ald_DH/histidinol_DH"/>
</dbReference>
<evidence type="ECO:0000259" key="2">
    <source>
        <dbReference type="Pfam" id="PF00171"/>
    </source>
</evidence>
<dbReference type="InterPro" id="IPR016163">
    <property type="entry name" value="Ald_DH_C"/>
</dbReference>
<dbReference type="SUPFAM" id="SSF53720">
    <property type="entry name" value="ALDH-like"/>
    <property type="match status" value="1"/>
</dbReference>
<dbReference type="AlphaFoldDB" id="A0A9D2UN85"/>
<dbReference type="InterPro" id="IPR015590">
    <property type="entry name" value="Aldehyde_DH_dom"/>
</dbReference>
<dbReference type="GO" id="GO:0004777">
    <property type="term" value="F:succinate-semialdehyde dehydrogenase (NAD+) activity"/>
    <property type="evidence" value="ECO:0007669"/>
    <property type="project" value="TreeGrafter"/>
</dbReference>
<proteinExistence type="predicted"/>
<name>A0A9D2UN85_BREEP</name>
<dbReference type="PANTHER" id="PTHR43217:SF2">
    <property type="entry name" value="SUCCINATE-SEMIALDEHYDE DEHYDROGENASE [NADP(+)]"/>
    <property type="match status" value="1"/>
</dbReference>
<keyword evidence="1" id="KW-0560">Oxidoreductase</keyword>
<evidence type="ECO:0000313" key="3">
    <source>
        <dbReference type="EMBL" id="HJE78150.1"/>
    </source>
</evidence>
<gene>
    <name evidence="3" type="ORF">K8V74_09425</name>
</gene>
<dbReference type="Gene3D" id="3.40.309.10">
    <property type="entry name" value="Aldehyde Dehydrogenase, Chain A, domain 2"/>
    <property type="match status" value="1"/>
</dbReference>
<feature type="domain" description="Aldehyde dehydrogenase" evidence="2">
    <location>
        <begin position="3"/>
        <end position="116"/>
    </location>
</feature>
<protein>
    <submittedName>
        <fullName evidence="3">Aldehyde dehydrogenase family protein</fullName>
    </submittedName>
</protein>
<reference evidence="3" key="2">
    <citation type="submission" date="2021-09" db="EMBL/GenBank/DDBJ databases">
        <authorList>
            <person name="Gilroy R."/>
        </authorList>
    </citation>
    <scope>NUCLEOTIDE SEQUENCE</scope>
    <source>
        <strain evidence="3">CHK139-4039</strain>
    </source>
</reference>
<evidence type="ECO:0000313" key="4">
    <source>
        <dbReference type="Proteomes" id="UP000743760"/>
    </source>
</evidence>
<sequence>KLERPGWFMSPAVLTDIDPRSDLGCNELFGPAVMIYRAKDEEDALRLANDTEYGLMSSVWTDDLEKGQEFGKKINAGMTLINSHMESGPEYPFGGINRSGYGRENAQWAFQAFTNEHLIRVHN</sequence>